<reference evidence="2 3" key="1">
    <citation type="submission" date="2021-02" db="EMBL/GenBank/DDBJ databases">
        <title>Characterization of Marinitoga sp. nov. str. BP5-C20A.</title>
        <authorList>
            <person name="Erauso G."/>
            <person name="Postec A."/>
        </authorList>
    </citation>
    <scope>NUCLEOTIDE SEQUENCE [LARGE SCALE GENOMIC DNA]</scope>
    <source>
        <strain evidence="2 3">BP5-C20A</strain>
    </source>
</reference>
<dbReference type="Proteomes" id="UP001232493">
    <property type="component" value="Chromosome"/>
</dbReference>
<gene>
    <name evidence="2" type="ORF">JRV97_05090</name>
</gene>
<proteinExistence type="predicted"/>
<keyword evidence="1" id="KW-0472">Membrane</keyword>
<accession>A0ABY8PTF6</accession>
<name>A0ABY8PTF6_9BACT</name>
<evidence type="ECO:0000313" key="3">
    <source>
        <dbReference type="Proteomes" id="UP001232493"/>
    </source>
</evidence>
<feature type="transmembrane region" description="Helical" evidence="1">
    <location>
        <begin position="20"/>
        <end position="41"/>
    </location>
</feature>
<dbReference type="EMBL" id="CP069362">
    <property type="protein sequence ID" value="WGS65924.1"/>
    <property type="molecule type" value="Genomic_DNA"/>
</dbReference>
<dbReference type="RefSeq" id="WP_281000824.1">
    <property type="nucleotide sequence ID" value="NZ_CP069362.1"/>
</dbReference>
<keyword evidence="1" id="KW-1133">Transmembrane helix</keyword>
<keyword evidence="1" id="KW-0812">Transmembrane</keyword>
<keyword evidence="3" id="KW-1185">Reference proteome</keyword>
<sequence>MMHGWGWSGFGPYGFGGYSLIGSFISFIFLIIFLVVIYFVIKKIFFNGNFNFKNINRSSKNEDYDVLKILNEKLVKGEITEDEYIRKKELILKNLK</sequence>
<evidence type="ECO:0000256" key="1">
    <source>
        <dbReference type="SAM" id="Phobius"/>
    </source>
</evidence>
<organism evidence="2 3">
    <name type="scientific">Marinitoga aeolica</name>
    <dbReference type="NCBI Taxonomy" id="2809031"/>
    <lineage>
        <taxon>Bacteria</taxon>
        <taxon>Thermotogati</taxon>
        <taxon>Thermotogota</taxon>
        <taxon>Thermotogae</taxon>
        <taxon>Petrotogales</taxon>
        <taxon>Petrotogaceae</taxon>
        <taxon>Marinitoga</taxon>
    </lineage>
</organism>
<protein>
    <submittedName>
        <fullName evidence="2">SHOCT domain-containing protein</fullName>
    </submittedName>
</protein>
<evidence type="ECO:0000313" key="2">
    <source>
        <dbReference type="EMBL" id="WGS65924.1"/>
    </source>
</evidence>